<evidence type="ECO:0008006" key="7">
    <source>
        <dbReference type="Google" id="ProtNLM"/>
    </source>
</evidence>
<evidence type="ECO:0000256" key="1">
    <source>
        <dbReference type="ARBA" id="ARBA00023125"/>
    </source>
</evidence>
<proteinExistence type="predicted"/>
<organism evidence="5 6">
    <name type="scientific">Peromyscus maniculatus bairdii</name>
    <name type="common">Prairie deer mouse</name>
    <dbReference type="NCBI Taxonomy" id="230844"/>
    <lineage>
        <taxon>Eukaryota</taxon>
        <taxon>Metazoa</taxon>
        <taxon>Chordata</taxon>
        <taxon>Craniata</taxon>
        <taxon>Vertebrata</taxon>
        <taxon>Euteleostomi</taxon>
        <taxon>Mammalia</taxon>
        <taxon>Eutheria</taxon>
        <taxon>Euarchontoglires</taxon>
        <taxon>Glires</taxon>
        <taxon>Rodentia</taxon>
        <taxon>Myomorpha</taxon>
        <taxon>Muroidea</taxon>
        <taxon>Cricetidae</taxon>
        <taxon>Neotominae</taxon>
        <taxon>Peromyscus</taxon>
    </lineage>
</organism>
<sequence>MENHKGCCHRFRRMLCLGANEDQEQQHDENAVVLEAGEEGGKRRLVQSVLAQGELDQGELALSELAPSKPAQEELAQSDLAQESTGMVEGENKEEEMEGAHAGDGSSGPMDKGIQAEGGHGSSVQQQPQQEAAMPEGTKSLQAGDRQPLRRYTRFTQSQLQELERLFEETRPARHLAFRQCIQDWFRTRRAIFRRSNRMVVLIDAQPVPKNNDP</sequence>
<dbReference type="SUPFAM" id="SSF46689">
    <property type="entry name" value="Homeodomain-like"/>
    <property type="match status" value="1"/>
</dbReference>
<evidence type="ECO:0000256" key="2">
    <source>
        <dbReference type="ARBA" id="ARBA00023155"/>
    </source>
</evidence>
<dbReference type="GeneTree" id="ENSGT00730000112198"/>
<reference evidence="5" key="2">
    <citation type="submission" date="2025-08" db="UniProtKB">
        <authorList>
            <consortium name="Ensembl"/>
        </authorList>
    </citation>
    <scope>IDENTIFICATION</scope>
</reference>
<protein>
    <recommendedName>
        <fullName evidence="7">Rhox homeobox family member 2-like</fullName>
    </recommendedName>
</protein>
<dbReference type="Ensembl" id="ENSPEMT00000037317.1">
    <property type="protein sequence ID" value="ENSPEMP00000036943.1"/>
    <property type="gene ID" value="ENSPEMG00000029359.1"/>
</dbReference>
<keyword evidence="3" id="KW-0539">Nucleus</keyword>
<evidence type="ECO:0000256" key="4">
    <source>
        <dbReference type="SAM" id="MobiDB-lite"/>
    </source>
</evidence>
<dbReference type="PANTHER" id="PTHR47465:SF2">
    <property type="entry name" value="HOMEOBOX PROTEIN GPBOX-RELATED"/>
    <property type="match status" value="1"/>
</dbReference>
<keyword evidence="1" id="KW-0238">DNA-binding</keyword>
<dbReference type="InterPro" id="IPR001356">
    <property type="entry name" value="HD"/>
</dbReference>
<reference evidence="5 6" key="1">
    <citation type="submission" date="2018-10" db="EMBL/GenBank/DDBJ databases">
        <title>Improved assembly of the deer mouse Peromyscus maniculatus genome.</title>
        <authorList>
            <person name="Lassance J.-M."/>
            <person name="Hoekstra H.E."/>
        </authorList>
    </citation>
    <scope>NUCLEOTIDE SEQUENCE [LARGE SCALE GENOMIC DNA]</scope>
</reference>
<feature type="region of interest" description="Disordered" evidence="4">
    <location>
        <begin position="63"/>
        <end position="148"/>
    </location>
</feature>
<dbReference type="PANTHER" id="PTHR47465">
    <property type="entry name" value="MCG113260-RELATED-RELATED"/>
    <property type="match status" value="1"/>
</dbReference>
<dbReference type="AlphaFoldDB" id="A0A8C8W7S4"/>
<evidence type="ECO:0000256" key="3">
    <source>
        <dbReference type="ARBA" id="ARBA00023242"/>
    </source>
</evidence>
<dbReference type="Proteomes" id="UP000694547">
    <property type="component" value="Chromosome X"/>
</dbReference>
<evidence type="ECO:0000313" key="6">
    <source>
        <dbReference type="Proteomes" id="UP000694547"/>
    </source>
</evidence>
<feature type="region of interest" description="Disordered" evidence="4">
    <location>
        <begin position="21"/>
        <end position="40"/>
    </location>
</feature>
<dbReference type="GO" id="GO:0003677">
    <property type="term" value="F:DNA binding"/>
    <property type="evidence" value="ECO:0007669"/>
    <property type="project" value="UniProtKB-KW"/>
</dbReference>
<evidence type="ECO:0000313" key="5">
    <source>
        <dbReference type="Ensembl" id="ENSPEMP00000036943.1"/>
    </source>
</evidence>
<name>A0A8C8W7S4_PERMB</name>
<reference evidence="5" key="3">
    <citation type="submission" date="2025-09" db="UniProtKB">
        <authorList>
            <consortium name="Ensembl"/>
        </authorList>
    </citation>
    <scope>IDENTIFICATION</scope>
</reference>
<keyword evidence="2" id="KW-0371">Homeobox</keyword>
<dbReference type="CDD" id="cd00086">
    <property type="entry name" value="homeodomain"/>
    <property type="match status" value="1"/>
</dbReference>
<keyword evidence="6" id="KW-1185">Reference proteome</keyword>
<accession>A0A8C8W7S4</accession>
<dbReference type="InterPro" id="IPR009057">
    <property type="entry name" value="Homeodomain-like_sf"/>
</dbReference>